<evidence type="ECO:0000256" key="1">
    <source>
        <dbReference type="PROSITE-ProRule" id="PRU00176"/>
    </source>
</evidence>
<dbReference type="GO" id="GO:0000381">
    <property type="term" value="P:regulation of alternative mRNA splicing, via spliceosome"/>
    <property type="evidence" value="ECO:0007669"/>
    <property type="project" value="TreeGrafter"/>
</dbReference>
<feature type="region of interest" description="Disordered" evidence="2">
    <location>
        <begin position="646"/>
        <end position="703"/>
    </location>
</feature>
<dbReference type="GO" id="GO:1990247">
    <property type="term" value="F:N6-methyladenosine-containing RNA reader activity"/>
    <property type="evidence" value="ECO:0007669"/>
    <property type="project" value="TreeGrafter"/>
</dbReference>
<dbReference type="AlphaFoldDB" id="K5VXL5"/>
<dbReference type="GeneID" id="18907206"/>
<dbReference type="InterPro" id="IPR007275">
    <property type="entry name" value="YTH_domain"/>
</dbReference>
<feature type="compositionally biased region" description="Low complexity" evidence="2">
    <location>
        <begin position="551"/>
        <end position="562"/>
    </location>
</feature>
<evidence type="ECO:0008006" key="7">
    <source>
        <dbReference type="Google" id="ProtNLM"/>
    </source>
</evidence>
<dbReference type="InterPro" id="IPR045168">
    <property type="entry name" value="YTH_prot"/>
</dbReference>
<dbReference type="OrthoDB" id="6103986at2759"/>
<protein>
    <recommendedName>
        <fullName evidence="7">YTH domain-containing protein</fullName>
    </recommendedName>
</protein>
<evidence type="ECO:0000256" key="2">
    <source>
        <dbReference type="SAM" id="MobiDB-lite"/>
    </source>
</evidence>
<dbReference type="GO" id="GO:0005654">
    <property type="term" value="C:nucleoplasm"/>
    <property type="evidence" value="ECO:0007669"/>
    <property type="project" value="TreeGrafter"/>
</dbReference>
<feature type="region of interest" description="Disordered" evidence="2">
    <location>
        <begin position="750"/>
        <end position="785"/>
    </location>
</feature>
<evidence type="ECO:0000259" key="3">
    <source>
        <dbReference type="PROSITE" id="PS50102"/>
    </source>
</evidence>
<dbReference type="InterPro" id="IPR035979">
    <property type="entry name" value="RBD_domain_sf"/>
</dbReference>
<keyword evidence="6" id="KW-1185">Reference proteome</keyword>
<dbReference type="Pfam" id="PF04146">
    <property type="entry name" value="YTH"/>
    <property type="match status" value="1"/>
</dbReference>
<dbReference type="STRING" id="650164.K5VXL5"/>
<feature type="compositionally biased region" description="Low complexity" evidence="2">
    <location>
        <begin position="660"/>
        <end position="676"/>
    </location>
</feature>
<proteinExistence type="predicted"/>
<feature type="compositionally biased region" description="Low complexity" evidence="2">
    <location>
        <begin position="12"/>
        <end position="30"/>
    </location>
</feature>
<dbReference type="RefSeq" id="XP_007399381.1">
    <property type="nucleotide sequence ID" value="XM_007399319.1"/>
</dbReference>
<dbReference type="GO" id="GO:0000398">
    <property type="term" value="P:mRNA splicing, via spliceosome"/>
    <property type="evidence" value="ECO:0007669"/>
    <property type="project" value="TreeGrafter"/>
</dbReference>
<dbReference type="Gene3D" id="3.10.590.10">
    <property type="entry name" value="ph1033 like domains"/>
    <property type="match status" value="2"/>
</dbReference>
<dbReference type="InterPro" id="IPR012677">
    <property type="entry name" value="Nucleotide-bd_a/b_plait_sf"/>
</dbReference>
<organism evidence="5 6">
    <name type="scientific">Phanerochaete carnosa (strain HHB-10118-sp)</name>
    <name type="common">White-rot fungus</name>
    <name type="synonym">Peniophora carnosa</name>
    <dbReference type="NCBI Taxonomy" id="650164"/>
    <lineage>
        <taxon>Eukaryota</taxon>
        <taxon>Fungi</taxon>
        <taxon>Dikarya</taxon>
        <taxon>Basidiomycota</taxon>
        <taxon>Agaricomycotina</taxon>
        <taxon>Agaricomycetes</taxon>
        <taxon>Polyporales</taxon>
        <taxon>Phanerochaetaceae</taxon>
        <taxon>Phanerochaete</taxon>
    </lineage>
</organism>
<feature type="domain" description="YTH" evidence="4">
    <location>
        <begin position="571"/>
        <end position="839"/>
    </location>
</feature>
<dbReference type="PANTHER" id="PTHR12357">
    <property type="entry name" value="YTH YT521-B HOMOLOGY DOMAIN-CONTAINING"/>
    <property type="match status" value="1"/>
</dbReference>
<dbReference type="PROSITE" id="PS50102">
    <property type="entry name" value="RRM"/>
    <property type="match status" value="1"/>
</dbReference>
<feature type="compositionally biased region" description="Basic and acidic residues" evidence="2">
    <location>
        <begin position="812"/>
        <end position="825"/>
    </location>
</feature>
<dbReference type="PROSITE" id="PS50882">
    <property type="entry name" value="YTH"/>
    <property type="match status" value="1"/>
</dbReference>
<dbReference type="InterPro" id="IPR000504">
    <property type="entry name" value="RRM_dom"/>
</dbReference>
<dbReference type="GO" id="GO:0003729">
    <property type="term" value="F:mRNA binding"/>
    <property type="evidence" value="ECO:0007669"/>
    <property type="project" value="TreeGrafter"/>
</dbReference>
<feature type="region of interest" description="Disordered" evidence="2">
    <location>
        <begin position="287"/>
        <end position="368"/>
    </location>
</feature>
<feature type="region of interest" description="Disordered" evidence="2">
    <location>
        <begin position="492"/>
        <end position="528"/>
    </location>
</feature>
<dbReference type="PANTHER" id="PTHR12357:SF3">
    <property type="entry name" value="YTH DOMAIN-CONTAINING PROTEIN 1"/>
    <property type="match status" value="1"/>
</dbReference>
<dbReference type="Proteomes" id="UP000008370">
    <property type="component" value="Unassembled WGS sequence"/>
</dbReference>
<dbReference type="Gene3D" id="3.30.70.330">
    <property type="match status" value="1"/>
</dbReference>
<feature type="compositionally biased region" description="Polar residues" evidence="2">
    <location>
        <begin position="331"/>
        <end position="349"/>
    </location>
</feature>
<feature type="compositionally biased region" description="Low complexity" evidence="2">
    <location>
        <begin position="512"/>
        <end position="528"/>
    </location>
</feature>
<feature type="region of interest" description="Disordered" evidence="2">
    <location>
        <begin position="1"/>
        <end position="119"/>
    </location>
</feature>
<keyword evidence="1" id="KW-0694">RNA-binding</keyword>
<feature type="region of interest" description="Disordered" evidence="2">
    <location>
        <begin position="541"/>
        <end position="562"/>
    </location>
</feature>
<feature type="region of interest" description="Disordered" evidence="2">
    <location>
        <begin position="805"/>
        <end position="864"/>
    </location>
</feature>
<feature type="region of interest" description="Disordered" evidence="2">
    <location>
        <begin position="131"/>
        <end position="167"/>
    </location>
</feature>
<sequence>MPSAPDSGKPPGSSRGRSSSNASRRGSSSRQTPSQAFQAHYPSRPDPPIRQPSYHGQYQSAAAAPYSQRAPYGGGQYTISPPLPPVSMVGQPAAPQYSYPSHPGLVAQDPSMQSRGLLGYSPNPFMPAIQPHTPIYTYPGQQEAASPSSQSYVSSPTTTPGIYSSASSSHALSATSSSSQQSYTTPSPYAAQYPSTPFTYPSHSFGNSGNTLYQSQFSYGQQYRPPIPAEQGQGTWWYLPPGTQPAPSPHYMVYDNPYPAMAMYNSPLTTREAESYSMPHSAPPTVSPFHYPMSPRHQALQSPYAVTTPSQPQPQRPPGPDPPPLAEPSSRSVSEPPNSQAPTSSGTTSRVDRQHARRPYHPNPPAHRSEWVMWAGNVPSDATHDELWRFYNSSPSPVPSNSSHSNVSDTASLGSVYGGVSSIHLISRSNCAFVNFESEGHLSAAIAHFNGLSLRPNDPRCPRLVCRVRAREDDLRAGVGGQRGAGIHVRYAKEQRQRQRQSRVAASPGAISSEPPLSSPEDPMPMISSLSLSSNEDGLYVRRSKRPAQHSSSSGSYASSNSSLFSQFFPKRYFILKSLTQYDLDLSVEKGLWATQRHNEGILDQAYRTSKDVYLIFGVNKSGEFYGCARMAGPVLRLQGERQEGQNVPWASRPLAGSPSRRATTPAASVTSPSASQRYFSPADGDRYEQSPLPLDTPDADRPLLELSSHTAPAVMHAKHRPLSKLSAGLPRHGDLSYNAGIAKAILGEQPMTGRSESEPATSALEDPPSEAPEAADEAKDEGPVWGESFQVEWIRTDSLPFYRTRHLRNPWNHDREVKVSRDGTELEPSVGQALLDEWDKPDPPPPPRQTAQHAPDATPSTPA</sequence>
<feature type="domain" description="RRM" evidence="3">
    <location>
        <begin position="371"/>
        <end position="494"/>
    </location>
</feature>
<feature type="compositionally biased region" description="Polar residues" evidence="2">
    <location>
        <begin position="299"/>
        <end position="308"/>
    </location>
</feature>
<dbReference type="SUPFAM" id="SSF54928">
    <property type="entry name" value="RNA-binding domain, RBD"/>
    <property type="match status" value="1"/>
</dbReference>
<dbReference type="KEGG" id="pco:PHACADRAFT_101811"/>
<evidence type="ECO:0000313" key="5">
    <source>
        <dbReference type="EMBL" id="EKM51570.1"/>
    </source>
</evidence>
<dbReference type="CDD" id="cd21134">
    <property type="entry name" value="YTH"/>
    <property type="match status" value="1"/>
</dbReference>
<feature type="compositionally biased region" description="Low complexity" evidence="2">
    <location>
        <begin position="146"/>
        <end position="167"/>
    </location>
</feature>
<reference evidence="5 6" key="1">
    <citation type="journal article" date="2012" name="BMC Genomics">
        <title>Comparative genomics of the white-rot fungi, Phanerochaete carnosa and P. chrysosporium, to elucidate the genetic basis of the distinct wood types they colonize.</title>
        <authorList>
            <person name="Suzuki H."/>
            <person name="MacDonald J."/>
            <person name="Syed K."/>
            <person name="Salamov A."/>
            <person name="Hori C."/>
            <person name="Aerts A."/>
            <person name="Henrissat B."/>
            <person name="Wiebenga A."/>
            <person name="vanKuyk P.A."/>
            <person name="Barry K."/>
            <person name="Lindquist E."/>
            <person name="LaButti K."/>
            <person name="Lapidus A."/>
            <person name="Lucas S."/>
            <person name="Coutinho P."/>
            <person name="Gong Y."/>
            <person name="Samejima M."/>
            <person name="Mahadevan R."/>
            <person name="Abou-Zaid M."/>
            <person name="de Vries R.P."/>
            <person name="Igarashi K."/>
            <person name="Yadav J.S."/>
            <person name="Grigoriev I.V."/>
            <person name="Master E.R."/>
        </authorList>
    </citation>
    <scope>NUCLEOTIDE SEQUENCE [LARGE SCALE GENOMIC DNA]</scope>
    <source>
        <strain evidence="5 6">HHB-10118-sp</strain>
    </source>
</reference>
<name>K5VXL5_PHACS</name>
<dbReference type="InParanoid" id="K5VXL5"/>
<accession>K5VXL5</accession>
<dbReference type="EMBL" id="JH930476">
    <property type="protein sequence ID" value="EKM51570.1"/>
    <property type="molecule type" value="Genomic_DNA"/>
</dbReference>
<dbReference type="HOGENOM" id="CLU_011694_1_0_1"/>
<evidence type="ECO:0000259" key="4">
    <source>
        <dbReference type="PROSITE" id="PS50882"/>
    </source>
</evidence>
<feature type="compositionally biased region" description="Pro residues" evidence="2">
    <location>
        <begin position="311"/>
        <end position="326"/>
    </location>
</feature>
<gene>
    <name evidence="5" type="ORF">PHACADRAFT_101811</name>
</gene>
<evidence type="ECO:0000313" key="6">
    <source>
        <dbReference type="Proteomes" id="UP000008370"/>
    </source>
</evidence>
<feature type="compositionally biased region" description="Low complexity" evidence="2">
    <location>
        <begin position="57"/>
        <end position="71"/>
    </location>
</feature>